<dbReference type="PROSITE" id="PS50173">
    <property type="entry name" value="UMUC"/>
    <property type="match status" value="1"/>
</dbReference>
<dbReference type="Gene3D" id="3.30.70.270">
    <property type="match status" value="1"/>
</dbReference>
<dbReference type="PANTHER" id="PTHR11076">
    <property type="entry name" value="DNA REPAIR POLYMERASE UMUC / TRANSFERASE FAMILY MEMBER"/>
    <property type="match status" value="1"/>
</dbReference>
<feature type="domain" description="UmuC" evidence="6">
    <location>
        <begin position="12"/>
        <end position="211"/>
    </location>
</feature>
<dbReference type="Pfam" id="PF11799">
    <property type="entry name" value="IMS_C"/>
    <property type="match status" value="1"/>
</dbReference>
<evidence type="ECO:0000256" key="4">
    <source>
        <dbReference type="ARBA" id="ARBA00022705"/>
    </source>
</evidence>
<evidence type="ECO:0000259" key="6">
    <source>
        <dbReference type="PROSITE" id="PS50173"/>
    </source>
</evidence>
<dbReference type="InterPro" id="IPR001126">
    <property type="entry name" value="UmuC"/>
</dbReference>
<dbReference type="GO" id="GO:0005829">
    <property type="term" value="C:cytosol"/>
    <property type="evidence" value="ECO:0007669"/>
    <property type="project" value="TreeGrafter"/>
</dbReference>
<dbReference type="InterPro" id="IPR050116">
    <property type="entry name" value="DNA_polymerase-Y"/>
</dbReference>
<evidence type="ECO:0000256" key="3">
    <source>
        <dbReference type="ARBA" id="ARBA00022695"/>
    </source>
</evidence>
<evidence type="ECO:0000256" key="1">
    <source>
        <dbReference type="ARBA" id="ARBA00010945"/>
    </source>
</evidence>
<dbReference type="InterPro" id="IPR036775">
    <property type="entry name" value="DNA_pol_Y-fam_lit_finger_sf"/>
</dbReference>
<dbReference type="GO" id="GO:0003887">
    <property type="term" value="F:DNA-directed DNA polymerase activity"/>
    <property type="evidence" value="ECO:0007669"/>
    <property type="project" value="UniProtKB-KW"/>
</dbReference>
<dbReference type="AlphaFoldDB" id="D4YTH9"/>
<dbReference type="PATRIC" id="fig|585524.9.peg.3"/>
<dbReference type="EMBL" id="ADNY01000029">
    <property type="protein sequence ID" value="EFG55649.1"/>
    <property type="molecule type" value="Genomic_DNA"/>
</dbReference>
<dbReference type="GO" id="GO:0006260">
    <property type="term" value="P:DNA replication"/>
    <property type="evidence" value="ECO:0007669"/>
    <property type="project" value="UniProtKB-KW"/>
</dbReference>
<name>D4YTH9_9LACO</name>
<keyword evidence="8" id="KW-1185">Reference proteome</keyword>
<dbReference type="Pfam" id="PF00817">
    <property type="entry name" value="IMS"/>
    <property type="match status" value="1"/>
</dbReference>
<keyword evidence="5" id="KW-0239">DNA-directed DNA polymerase</keyword>
<keyword evidence="4" id="KW-0235">DNA replication</keyword>
<dbReference type="STRING" id="83683.B1745_00975"/>
<dbReference type="Gene3D" id="3.40.1170.60">
    <property type="match status" value="1"/>
</dbReference>
<dbReference type="InterPro" id="IPR043128">
    <property type="entry name" value="Rev_trsase/Diguanyl_cyclase"/>
</dbReference>
<keyword evidence="7" id="KW-0808">Transferase</keyword>
<comment type="similarity">
    <text evidence="1">Belongs to the DNA polymerase type-Y family.</text>
</comment>
<dbReference type="GO" id="GO:0042276">
    <property type="term" value="P:error-prone translesion synthesis"/>
    <property type="evidence" value="ECO:0007669"/>
    <property type="project" value="TreeGrafter"/>
</dbReference>
<dbReference type="InterPro" id="IPR043502">
    <property type="entry name" value="DNA/RNA_pol_sf"/>
</dbReference>
<evidence type="ECO:0000256" key="5">
    <source>
        <dbReference type="ARBA" id="ARBA00022932"/>
    </source>
</evidence>
<accession>D4YTH9</accession>
<protein>
    <submittedName>
        <fullName evidence="7">ImpB/MucB/SamB family protein</fullName>
        <ecNumber evidence="7">2.7.7.7</ecNumber>
    </submittedName>
</protein>
<dbReference type="eggNOG" id="COG0389">
    <property type="taxonomic scope" value="Bacteria"/>
</dbReference>
<sequence length="443" mass="50596">MYDYRYEPHRLIFMIDNKSFFASCEALRMGINPIKAVLAVMSHQPHSSFGSGLIMAASPLAKKKYGLSNVMRARDIPKAAFKAGKDKLMLVEPHMNLYIKRSMQVLDIFRKYAAEDDIHVYSIDESMIDMTKSWRLFGDDPYYVGHKIQKDIHDTLGLYTTCGIGENPLLAKLAMDISAKHRTSMIDYWHYIDVPDTIWKIPNLEDVWGINTRTANHLRRIGINNMYQLAHSDPEILKREFGVIGEQLFAMSWGVDRSIISQKYFPVSKSYGNSQVLTRDYFDQREIEIVIREIGEQVAARIRAHGLKAGRVGLFVGYSFEEREHGDHRGGGFNIQQKITPTSDNSELVHELLALFRKKWHGEAVRVLGVDYSHLDPDTEQQLNFFMTPAQQIKRRNFDLTIDQIRKRYGFASLVKASSLLKGATAIQRSSLVGGHNGGNAYE</sequence>
<reference evidence="7 8" key="1">
    <citation type="submission" date="2010-04" db="EMBL/GenBank/DDBJ databases">
        <authorList>
            <person name="Muzny D."/>
            <person name="Qin X."/>
            <person name="Deng J."/>
            <person name="Jiang H."/>
            <person name="Liu Y."/>
            <person name="Qu J."/>
            <person name="Song X.-Z."/>
            <person name="Zhang L."/>
            <person name="Thornton R."/>
            <person name="Coyle M."/>
            <person name="Francisco L."/>
            <person name="Jackson L."/>
            <person name="Javaid M."/>
            <person name="Korchina V."/>
            <person name="Kovar C."/>
            <person name="Mata R."/>
            <person name="Mathew T."/>
            <person name="Ngo R."/>
            <person name="Nguyen L."/>
            <person name="Nguyen N."/>
            <person name="Okwuonu G."/>
            <person name="Ongeri F."/>
            <person name="Pham C."/>
            <person name="Simmons D."/>
            <person name="Wilczek-Boney K."/>
            <person name="Hale W."/>
            <person name="Jakkamsetti A."/>
            <person name="Pham P."/>
            <person name="Ruth R."/>
            <person name="San Lucas F."/>
            <person name="Warren J."/>
            <person name="Zhang J."/>
            <person name="Zhao Z."/>
            <person name="Zhou C."/>
            <person name="Zhu D."/>
            <person name="Lee S."/>
            <person name="Bess C."/>
            <person name="Blankenburg K."/>
            <person name="Forbes L."/>
            <person name="Fu Q."/>
            <person name="Gubbala S."/>
            <person name="Hirani K."/>
            <person name="Jayaseelan J.C."/>
            <person name="Lara F."/>
            <person name="Munidasa M."/>
            <person name="Palculict T."/>
            <person name="Patil S."/>
            <person name="Pu L.-L."/>
            <person name="Saada N."/>
            <person name="Tang L."/>
            <person name="Weissenberger G."/>
            <person name="Zhu Y."/>
            <person name="Hemphill L."/>
            <person name="Shang Y."/>
            <person name="Youmans B."/>
            <person name="Ayvaz T."/>
            <person name="Ross M."/>
            <person name="Santibanez J."/>
            <person name="Aqrawi P."/>
            <person name="Gross S."/>
            <person name="Joshi V."/>
            <person name="Fowler G."/>
            <person name="Nazareth L."/>
            <person name="Reid J."/>
            <person name="Worley K."/>
            <person name="Petrosino J."/>
            <person name="Highlander S."/>
            <person name="Gibbs R."/>
        </authorList>
    </citation>
    <scope>NUCLEOTIDE SEQUENCE [LARGE SCALE GENOMIC DNA]</scope>
    <source>
        <strain evidence="7 8">DSM 11664</strain>
    </source>
</reference>
<dbReference type="SUPFAM" id="SSF100879">
    <property type="entry name" value="Lesion bypass DNA polymerase (Y-family), little finger domain"/>
    <property type="match status" value="1"/>
</dbReference>
<dbReference type="OrthoDB" id="9808813at2"/>
<evidence type="ECO:0000256" key="2">
    <source>
        <dbReference type="ARBA" id="ARBA00022457"/>
    </source>
</evidence>
<organism evidence="7 8">
    <name type="scientific">Lactobacillus amylolyticus DSM 11664</name>
    <dbReference type="NCBI Taxonomy" id="585524"/>
    <lineage>
        <taxon>Bacteria</taxon>
        <taxon>Bacillati</taxon>
        <taxon>Bacillota</taxon>
        <taxon>Bacilli</taxon>
        <taxon>Lactobacillales</taxon>
        <taxon>Lactobacillaceae</taxon>
        <taxon>Lactobacillus</taxon>
    </lineage>
</organism>
<keyword evidence="3 7" id="KW-0548">Nucleotidyltransferase</keyword>
<keyword evidence="2" id="KW-0515">Mutator protein</keyword>
<dbReference type="Gene3D" id="3.30.1490.100">
    <property type="entry name" value="DNA polymerase, Y-family, little finger domain"/>
    <property type="match status" value="1"/>
</dbReference>
<comment type="caution">
    <text evidence="7">The sequence shown here is derived from an EMBL/GenBank/DDBJ whole genome shotgun (WGS) entry which is preliminary data.</text>
</comment>
<dbReference type="PANTHER" id="PTHR11076:SF35">
    <property type="entry name" value="DNA REPAIR PROTEIN HOMOLOG YOBH"/>
    <property type="match status" value="1"/>
</dbReference>
<proteinExistence type="inferred from homology"/>
<dbReference type="Gene3D" id="1.10.150.20">
    <property type="entry name" value="5' to 3' exonuclease, C-terminal subdomain"/>
    <property type="match status" value="1"/>
</dbReference>
<dbReference type="Proteomes" id="UP000004069">
    <property type="component" value="Unassembled WGS sequence"/>
</dbReference>
<dbReference type="GO" id="GO:0003684">
    <property type="term" value="F:damaged DNA binding"/>
    <property type="evidence" value="ECO:0007669"/>
    <property type="project" value="InterPro"/>
</dbReference>
<dbReference type="InterPro" id="IPR017961">
    <property type="entry name" value="DNA_pol_Y-fam_little_finger"/>
</dbReference>
<dbReference type="CDD" id="cd01700">
    <property type="entry name" value="PolY_Pol_V_umuC"/>
    <property type="match status" value="1"/>
</dbReference>
<evidence type="ECO:0000313" key="7">
    <source>
        <dbReference type="EMBL" id="EFG55649.1"/>
    </source>
</evidence>
<gene>
    <name evidence="7" type="primary">dinB2</name>
    <name evidence="7" type="ORF">HMPREF0493_0840</name>
</gene>
<evidence type="ECO:0000313" key="8">
    <source>
        <dbReference type="Proteomes" id="UP000004069"/>
    </source>
</evidence>
<dbReference type="RefSeq" id="WP_006351992.1">
    <property type="nucleotide sequence ID" value="NZ_ADNY01000029.1"/>
</dbReference>
<dbReference type="GO" id="GO:0009432">
    <property type="term" value="P:SOS response"/>
    <property type="evidence" value="ECO:0007669"/>
    <property type="project" value="TreeGrafter"/>
</dbReference>
<dbReference type="SUPFAM" id="SSF56672">
    <property type="entry name" value="DNA/RNA polymerases"/>
    <property type="match status" value="1"/>
</dbReference>
<dbReference type="EC" id="2.7.7.7" evidence="7"/>
<dbReference type="GO" id="GO:0006281">
    <property type="term" value="P:DNA repair"/>
    <property type="evidence" value="ECO:0007669"/>
    <property type="project" value="InterPro"/>
</dbReference>